<feature type="domain" description="Restriction endonuclease type II EcoRII C-terminal" evidence="1">
    <location>
        <begin position="247"/>
        <end position="418"/>
    </location>
</feature>
<comment type="caution">
    <text evidence="2">The sequence shown here is derived from an EMBL/GenBank/DDBJ whole genome shotgun (WGS) entry which is preliminary data.</text>
</comment>
<evidence type="ECO:0000313" key="3">
    <source>
        <dbReference type="Proteomes" id="UP000216444"/>
    </source>
</evidence>
<dbReference type="SUPFAM" id="SSF52980">
    <property type="entry name" value="Restriction endonuclease-like"/>
    <property type="match status" value="1"/>
</dbReference>
<sequence>MGHEDGLSNTMNHMSSYGMLGDYIEKIASKELQPVDVDPKRSNQHEIGGVTKAMLPVLGDIDRKATEGSGIPTVAIYLSDDDDPVAEDIVTSWYDTRRSNPTRSAEWRLYYQACTPMKLASAGDTLYCGYMKDGRLLLAITAASSSVDAQMRWLFGIKDLDGRFNVYDRTQASVDVFAVQLLSLLGFEPQQKDELLLEDMLNRWNYSFPTGREFAQYAEDSLTDIDPEVDDPDDVVLAYYEREYHLFRVLEEAVVQHEYEETPFVSVDGKINVPQFTTFYKHVRNRRMSRAGTSLEQHVQRILEARGIRYAPQAVTEKKKKPDFLFPGVEEYASKHYPARFLRMLAAKTSTKDRWRQVLDEADRINEKHLLTITPSGISVEQNRQMVDKKLRLVMPKKIRDTHPAEVQGNTILFSDFIKRVSEIPTLADLGLGD</sequence>
<dbReference type="GO" id="GO:0009036">
    <property type="term" value="F:type II site-specific deoxyribonuclease activity"/>
    <property type="evidence" value="ECO:0007669"/>
    <property type="project" value="InterPro"/>
</dbReference>
<dbReference type="AlphaFoldDB" id="A0A261FDI0"/>
<keyword evidence="2" id="KW-0378">Hydrolase</keyword>
<dbReference type="InterPro" id="IPR011335">
    <property type="entry name" value="Restrct_endonuc-II-like"/>
</dbReference>
<keyword evidence="2" id="KW-0255">Endonuclease</keyword>
<proteinExistence type="predicted"/>
<organism evidence="2 3">
    <name type="scientific">Bifidobacterium tissieri</name>
    <dbReference type="NCBI Taxonomy" id="1630162"/>
    <lineage>
        <taxon>Bacteria</taxon>
        <taxon>Bacillati</taxon>
        <taxon>Actinomycetota</taxon>
        <taxon>Actinomycetes</taxon>
        <taxon>Bifidobacteriales</taxon>
        <taxon>Bifidobacteriaceae</taxon>
        <taxon>Bifidobacterium</taxon>
    </lineage>
</organism>
<keyword evidence="3" id="KW-1185">Reference proteome</keyword>
<gene>
    <name evidence="2" type="ORF">BTIS_1685</name>
</gene>
<protein>
    <submittedName>
        <fullName evidence="2">Restriction endonuclease EcoRII</fullName>
    </submittedName>
</protein>
<dbReference type="Gene3D" id="3.40.91.80">
    <property type="match status" value="1"/>
</dbReference>
<reference evidence="2 3" key="1">
    <citation type="journal article" date="2017" name="BMC Genomics">
        <title>Comparative genomic and phylogenomic analyses of the Bifidobacteriaceae family.</title>
        <authorList>
            <person name="Lugli G.A."/>
            <person name="Milani C."/>
            <person name="Turroni F."/>
            <person name="Duranti S."/>
            <person name="Mancabelli L."/>
            <person name="Mangifesta M."/>
            <person name="Ferrario C."/>
            <person name="Modesto M."/>
            <person name="Mattarelli P."/>
            <person name="Jiri K."/>
            <person name="van Sinderen D."/>
            <person name="Ventura M."/>
        </authorList>
    </citation>
    <scope>NUCLEOTIDE SEQUENCE [LARGE SCALE GENOMIC DNA]</scope>
    <source>
        <strain evidence="2 3">DSM 100201</strain>
    </source>
</reference>
<dbReference type="InterPro" id="IPR038365">
    <property type="entry name" value="EcoRII_C_sf"/>
</dbReference>
<dbReference type="GO" id="GO:0009307">
    <property type="term" value="P:DNA restriction-modification system"/>
    <property type="evidence" value="ECO:0007669"/>
    <property type="project" value="InterPro"/>
</dbReference>
<accession>A0A261FDI0</accession>
<keyword evidence="2" id="KW-0540">Nuclease</keyword>
<evidence type="ECO:0000259" key="1">
    <source>
        <dbReference type="Pfam" id="PF09019"/>
    </source>
</evidence>
<name>A0A261FDI0_9BIFI</name>
<dbReference type="Proteomes" id="UP000216444">
    <property type="component" value="Unassembled WGS sequence"/>
</dbReference>
<dbReference type="InterPro" id="IPR015109">
    <property type="entry name" value="Restrct_endonuc_II_EcoRII_C"/>
</dbReference>
<dbReference type="EMBL" id="MWWV01000012">
    <property type="protein sequence ID" value="OZG57023.1"/>
    <property type="molecule type" value="Genomic_DNA"/>
</dbReference>
<dbReference type="GO" id="GO:0003677">
    <property type="term" value="F:DNA binding"/>
    <property type="evidence" value="ECO:0007669"/>
    <property type="project" value="InterPro"/>
</dbReference>
<dbReference type="REBASE" id="385017">
    <property type="entry name" value="R1.Bti100201ORF1687P"/>
</dbReference>
<evidence type="ECO:0000313" key="2">
    <source>
        <dbReference type="EMBL" id="OZG57023.1"/>
    </source>
</evidence>
<dbReference type="Pfam" id="PF09019">
    <property type="entry name" value="EcoRII-C"/>
    <property type="match status" value="1"/>
</dbReference>